<feature type="transmembrane region" description="Helical" evidence="7">
    <location>
        <begin position="312"/>
        <end position="334"/>
    </location>
</feature>
<keyword evidence="3" id="KW-0808">Transferase</keyword>
<feature type="transmembrane region" description="Helical" evidence="7">
    <location>
        <begin position="114"/>
        <end position="131"/>
    </location>
</feature>
<dbReference type="EMBL" id="JAAMOZ010000001">
    <property type="protein sequence ID" value="NIH56882.1"/>
    <property type="molecule type" value="Genomic_DNA"/>
</dbReference>
<feature type="transmembrane region" description="Helical" evidence="7">
    <location>
        <begin position="137"/>
        <end position="155"/>
    </location>
</feature>
<comment type="subcellular location">
    <subcellularLocation>
        <location evidence="1">Membrane</location>
        <topology evidence="1">Multi-pass membrane protein</topology>
    </subcellularLocation>
</comment>
<evidence type="ECO:0000256" key="6">
    <source>
        <dbReference type="ARBA" id="ARBA00023136"/>
    </source>
</evidence>
<feature type="transmembrane region" description="Helical" evidence="7">
    <location>
        <begin position="37"/>
        <end position="56"/>
    </location>
</feature>
<name>A0ABX0SES4_9ACTN</name>
<evidence type="ECO:0000256" key="2">
    <source>
        <dbReference type="ARBA" id="ARBA00006464"/>
    </source>
</evidence>
<comment type="caution">
    <text evidence="9">The sequence shown here is derived from an EMBL/GenBank/DDBJ whole genome shotgun (WGS) entry which is preliminary data.</text>
</comment>
<evidence type="ECO:0000313" key="9">
    <source>
        <dbReference type="EMBL" id="NIH56882.1"/>
    </source>
</evidence>
<dbReference type="RefSeq" id="WP_167166156.1">
    <property type="nucleotide sequence ID" value="NZ_JAAMOZ010000001.1"/>
</dbReference>
<feature type="transmembrane region" description="Helical" evidence="7">
    <location>
        <begin position="68"/>
        <end position="93"/>
    </location>
</feature>
<dbReference type="NCBIfam" id="TIGR03025">
    <property type="entry name" value="EPS_sugtrans"/>
    <property type="match status" value="1"/>
</dbReference>
<evidence type="ECO:0000259" key="8">
    <source>
        <dbReference type="Pfam" id="PF02397"/>
    </source>
</evidence>
<reference evidence="9 10" key="1">
    <citation type="submission" date="2020-02" db="EMBL/GenBank/DDBJ databases">
        <title>Sequencing the genomes of 1000 actinobacteria strains.</title>
        <authorList>
            <person name="Klenk H.-P."/>
        </authorList>
    </citation>
    <scope>NUCLEOTIDE SEQUENCE [LARGE SCALE GENOMIC DNA]</scope>
    <source>
        <strain evidence="9 10">DSM 19609</strain>
    </source>
</reference>
<proteinExistence type="inferred from homology"/>
<gene>
    <name evidence="9" type="ORF">FB473_001527</name>
</gene>
<feature type="domain" description="Bacterial sugar transferase" evidence="8">
    <location>
        <begin position="307"/>
        <end position="498"/>
    </location>
</feature>
<evidence type="ECO:0000256" key="7">
    <source>
        <dbReference type="SAM" id="Phobius"/>
    </source>
</evidence>
<evidence type="ECO:0000256" key="3">
    <source>
        <dbReference type="ARBA" id="ARBA00022679"/>
    </source>
</evidence>
<evidence type="ECO:0000256" key="1">
    <source>
        <dbReference type="ARBA" id="ARBA00004141"/>
    </source>
</evidence>
<evidence type="ECO:0000313" key="10">
    <source>
        <dbReference type="Proteomes" id="UP000749311"/>
    </source>
</evidence>
<dbReference type="InterPro" id="IPR017475">
    <property type="entry name" value="EPS_sugar_tfrase"/>
</dbReference>
<organism evidence="9 10">
    <name type="scientific">Brooklawnia cerclae</name>
    <dbReference type="NCBI Taxonomy" id="349934"/>
    <lineage>
        <taxon>Bacteria</taxon>
        <taxon>Bacillati</taxon>
        <taxon>Actinomycetota</taxon>
        <taxon>Actinomycetes</taxon>
        <taxon>Propionibacteriales</taxon>
        <taxon>Propionibacteriaceae</taxon>
        <taxon>Brooklawnia</taxon>
    </lineage>
</organism>
<dbReference type="Pfam" id="PF13727">
    <property type="entry name" value="CoA_binding_3"/>
    <property type="match status" value="1"/>
</dbReference>
<keyword evidence="4 7" id="KW-0812">Transmembrane</keyword>
<accession>A0ABX0SES4</accession>
<dbReference type="Pfam" id="PF02397">
    <property type="entry name" value="Bac_transf"/>
    <property type="match status" value="1"/>
</dbReference>
<keyword evidence="6 7" id="KW-0472">Membrane</keyword>
<sequence>MSDDVLDDALRPQAPTATAISRPPRAVREEHRRFTRIMVGGDAVAITAALVIGHVLRFGLTDPDVTGIGAIPLSYVPLSLAILIVWIPLLGVYQAYDHGVLGSGGEEYARSTRASFALFGGMAVISYLLRIDISRGYFVVILPVGTGLLLLWRWLARRLLVRERRAGHLVHRAILLGGSGAVARKLVAEIDKRPELGIDVVGACLRDRSIDAFIPGSQISVLGGIDDALDAMRLQQADTLLVTGTAGLSSEKIRQLSWALDPESQHLLLAPPLLDIAGPRTQLRPIDGVPLIQVDIPRFSGGKFIAKRATDIAAALFLIVLLIPLWLIVPLLIWREDHAPALFRQCRVGLGGRTFTMYKFRSMRPDAEQLLAKLKAEHDSSTVGNEVLFKLRDDPRVTRVGRVLRKFSVDELPQLFNVLRGDMSLVGPRPPLEREVEQYEAQVRRRFLVKPGITGMWQVNGRSRLSWEESVRLDLYYVENWSLVGDLRILFRTVKVVLHRDGAY</sequence>
<dbReference type="Proteomes" id="UP000749311">
    <property type="component" value="Unassembled WGS sequence"/>
</dbReference>
<keyword evidence="5 7" id="KW-1133">Transmembrane helix</keyword>
<keyword evidence="10" id="KW-1185">Reference proteome</keyword>
<protein>
    <submittedName>
        <fullName evidence="9">Exopolysaccharide biosynthesis polyprenyl glycosylphosphotransferase</fullName>
    </submittedName>
</protein>
<dbReference type="PANTHER" id="PTHR30576:SF10">
    <property type="entry name" value="SLL5057 PROTEIN"/>
    <property type="match status" value="1"/>
</dbReference>
<dbReference type="InterPro" id="IPR003362">
    <property type="entry name" value="Bact_transf"/>
</dbReference>
<evidence type="ECO:0000256" key="5">
    <source>
        <dbReference type="ARBA" id="ARBA00022989"/>
    </source>
</evidence>
<dbReference type="PANTHER" id="PTHR30576">
    <property type="entry name" value="COLANIC BIOSYNTHESIS UDP-GLUCOSE LIPID CARRIER TRANSFERASE"/>
    <property type="match status" value="1"/>
</dbReference>
<evidence type="ECO:0000256" key="4">
    <source>
        <dbReference type="ARBA" id="ARBA00022692"/>
    </source>
</evidence>
<comment type="similarity">
    <text evidence="2">Belongs to the bacterial sugar transferase family.</text>
</comment>